<dbReference type="PROSITE" id="PS50405">
    <property type="entry name" value="GST_CTER"/>
    <property type="match status" value="1"/>
</dbReference>
<dbReference type="SFLD" id="SFLDG00358">
    <property type="entry name" value="Main_(cytGST)"/>
    <property type="match status" value="1"/>
</dbReference>
<evidence type="ECO:0000313" key="3">
    <source>
        <dbReference type="EMBL" id="MBS7809959.1"/>
    </source>
</evidence>
<dbReference type="InterPro" id="IPR010987">
    <property type="entry name" value="Glutathione-S-Trfase_C-like"/>
</dbReference>
<dbReference type="InterPro" id="IPR036249">
    <property type="entry name" value="Thioredoxin-like_sf"/>
</dbReference>
<comment type="caution">
    <text evidence="3">The sequence shown here is derived from an EMBL/GenBank/DDBJ whole genome shotgun (WGS) entry which is preliminary data.</text>
</comment>
<dbReference type="PANTHER" id="PTHR44051:SF19">
    <property type="entry name" value="DISULFIDE-BOND OXIDOREDUCTASE YFCG"/>
    <property type="match status" value="1"/>
</dbReference>
<reference evidence="3 4" key="1">
    <citation type="submission" date="2021-05" db="EMBL/GenBank/DDBJ databases">
        <title>Roseococcus sp. XZZS9, whole genome shotgun sequencing project.</title>
        <authorList>
            <person name="Zhao G."/>
            <person name="Shen L."/>
        </authorList>
    </citation>
    <scope>NUCLEOTIDE SEQUENCE [LARGE SCALE GENOMIC DNA]</scope>
    <source>
        <strain evidence="3 4">XZZS9</strain>
    </source>
</reference>
<organism evidence="3 4">
    <name type="scientific">Roseococcus pinisoli</name>
    <dbReference type="NCBI Taxonomy" id="2835040"/>
    <lineage>
        <taxon>Bacteria</taxon>
        <taxon>Pseudomonadati</taxon>
        <taxon>Pseudomonadota</taxon>
        <taxon>Alphaproteobacteria</taxon>
        <taxon>Acetobacterales</taxon>
        <taxon>Roseomonadaceae</taxon>
        <taxon>Roseococcus</taxon>
    </lineage>
</organism>
<dbReference type="PROSITE" id="PS50404">
    <property type="entry name" value="GST_NTER"/>
    <property type="match status" value="1"/>
</dbReference>
<evidence type="ECO:0000259" key="1">
    <source>
        <dbReference type="PROSITE" id="PS50404"/>
    </source>
</evidence>
<dbReference type="CDD" id="cd03047">
    <property type="entry name" value="GST_N_2"/>
    <property type="match status" value="1"/>
</dbReference>
<dbReference type="Pfam" id="PF13409">
    <property type="entry name" value="GST_N_2"/>
    <property type="match status" value="1"/>
</dbReference>
<dbReference type="InterPro" id="IPR004045">
    <property type="entry name" value="Glutathione_S-Trfase_N"/>
</dbReference>
<sequence length="212" mass="24281">MIRILGRANSTNVWKPLWVLEELGLPYERSDAGMEHGVVDTPEYRALNPNGRVPSLRHGEVELWESNSICRYLCLVAGGDAKGLYPTEPGRRASVDRWLDWQLSTLSPVERDLFWGMVRTPAEKRDMQAVRRAVEGSAKCWAILENRLGDGRRYIDGDTLTLADIILGCYARRWFGPEVRVSDMPEFPKLETWFARLGERPGFQRFVAPELF</sequence>
<keyword evidence="4" id="KW-1185">Reference proteome</keyword>
<protein>
    <submittedName>
        <fullName evidence="3">Glutathione S-transferase</fullName>
    </submittedName>
</protein>
<dbReference type="SUPFAM" id="SSF47616">
    <property type="entry name" value="GST C-terminal domain-like"/>
    <property type="match status" value="1"/>
</dbReference>
<feature type="domain" description="GST N-terminal" evidence="1">
    <location>
        <begin position="1"/>
        <end position="81"/>
    </location>
</feature>
<dbReference type="Gene3D" id="1.20.1050.10">
    <property type="match status" value="1"/>
</dbReference>
<dbReference type="EMBL" id="JAHCDA010000001">
    <property type="protein sequence ID" value="MBS7809959.1"/>
    <property type="molecule type" value="Genomic_DNA"/>
</dbReference>
<name>A0ABS5Q8E0_9PROT</name>
<proteinExistence type="predicted"/>
<dbReference type="InterPro" id="IPR040079">
    <property type="entry name" value="Glutathione_S-Trfase"/>
</dbReference>
<gene>
    <name evidence="3" type="ORF">KHU32_03355</name>
</gene>
<dbReference type="RefSeq" id="WP_213668611.1">
    <property type="nucleotide sequence ID" value="NZ_JAHCDA010000001.1"/>
</dbReference>
<dbReference type="InterPro" id="IPR036282">
    <property type="entry name" value="Glutathione-S-Trfase_C_sf"/>
</dbReference>
<dbReference type="SFLD" id="SFLDS00019">
    <property type="entry name" value="Glutathione_Transferase_(cytos"/>
    <property type="match status" value="1"/>
</dbReference>
<evidence type="ECO:0000259" key="2">
    <source>
        <dbReference type="PROSITE" id="PS50405"/>
    </source>
</evidence>
<dbReference type="SFLD" id="SFLDG01150">
    <property type="entry name" value="Main.1:_Beta-like"/>
    <property type="match status" value="1"/>
</dbReference>
<dbReference type="PANTHER" id="PTHR44051">
    <property type="entry name" value="GLUTATHIONE S-TRANSFERASE-RELATED"/>
    <property type="match status" value="1"/>
</dbReference>
<dbReference type="Pfam" id="PF13410">
    <property type="entry name" value="GST_C_2"/>
    <property type="match status" value="1"/>
</dbReference>
<accession>A0ABS5Q8E0</accession>
<feature type="domain" description="GST C-terminal" evidence="2">
    <location>
        <begin position="88"/>
        <end position="212"/>
    </location>
</feature>
<dbReference type="SUPFAM" id="SSF52833">
    <property type="entry name" value="Thioredoxin-like"/>
    <property type="match status" value="1"/>
</dbReference>
<dbReference type="Proteomes" id="UP000766336">
    <property type="component" value="Unassembled WGS sequence"/>
</dbReference>
<dbReference type="Gene3D" id="3.40.30.10">
    <property type="entry name" value="Glutaredoxin"/>
    <property type="match status" value="1"/>
</dbReference>
<evidence type="ECO:0000313" key="4">
    <source>
        <dbReference type="Proteomes" id="UP000766336"/>
    </source>
</evidence>